<dbReference type="HOGENOM" id="CLU_300100_0_0_5"/>
<keyword evidence="5" id="KW-1185">Reference proteome</keyword>
<feature type="domain" description="Phage tail collar" evidence="3">
    <location>
        <begin position="145"/>
        <end position="200"/>
    </location>
</feature>
<dbReference type="InterPro" id="IPR037053">
    <property type="entry name" value="Phage_tail_collar_dom_sf"/>
</dbReference>
<evidence type="ECO:0000256" key="1">
    <source>
        <dbReference type="ARBA" id="ARBA00004613"/>
    </source>
</evidence>
<proteinExistence type="predicted"/>
<dbReference type="Pfam" id="PF07484">
    <property type="entry name" value="Collar"/>
    <property type="match status" value="3"/>
</dbReference>
<dbReference type="PRINTS" id="PR00313">
    <property type="entry name" value="CABNDNGRPT"/>
</dbReference>
<dbReference type="PANTHER" id="PTHR38340">
    <property type="entry name" value="S-LAYER PROTEIN"/>
    <property type="match status" value="1"/>
</dbReference>
<protein>
    <submittedName>
        <fullName evidence="4">Hemolysin-type calcium-binding repeat 2 copies family protein</fullName>
    </submittedName>
</protein>
<dbReference type="GO" id="GO:0005509">
    <property type="term" value="F:calcium ion binding"/>
    <property type="evidence" value="ECO:0007669"/>
    <property type="project" value="InterPro"/>
</dbReference>
<feature type="domain" description="Phage tail collar" evidence="3">
    <location>
        <begin position="276"/>
        <end position="332"/>
    </location>
</feature>
<comment type="subcellular location">
    <subcellularLocation>
        <location evidence="1">Secreted</location>
    </subcellularLocation>
</comment>
<dbReference type="EMBL" id="GL883077">
    <property type="protein sequence ID" value="EGF93198.1"/>
    <property type="molecule type" value="Genomic_DNA"/>
</dbReference>
<reference evidence="5" key="1">
    <citation type="submission" date="2011-03" db="EMBL/GenBank/DDBJ databases">
        <title>Draft genome sequence of Brevundimonas diminuta.</title>
        <authorList>
            <person name="Brown P.J.B."/>
            <person name="Buechlein A."/>
            <person name="Hemmerich C."/>
            <person name="Brun Y.V."/>
        </authorList>
    </citation>
    <scope>NUCLEOTIDE SEQUENCE [LARGE SCALE GENOMIC DNA]</scope>
    <source>
        <strain evidence="5">C19</strain>
    </source>
</reference>
<dbReference type="InterPro" id="IPR011083">
    <property type="entry name" value="Phage_tail_collar_dom"/>
</dbReference>
<evidence type="ECO:0000256" key="2">
    <source>
        <dbReference type="ARBA" id="ARBA00022525"/>
    </source>
</evidence>
<dbReference type="PROSITE" id="PS00330">
    <property type="entry name" value="HEMOLYSIN_CALCIUM"/>
    <property type="match status" value="1"/>
</dbReference>
<dbReference type="eggNOG" id="COG4675">
    <property type="taxonomic scope" value="Bacteria"/>
</dbReference>
<organism evidence="4 5">
    <name type="scientific">Asticcacaulis biprosthecium C19</name>
    <dbReference type="NCBI Taxonomy" id="715226"/>
    <lineage>
        <taxon>Bacteria</taxon>
        <taxon>Pseudomonadati</taxon>
        <taxon>Pseudomonadota</taxon>
        <taxon>Alphaproteobacteria</taxon>
        <taxon>Caulobacterales</taxon>
        <taxon>Caulobacteraceae</taxon>
        <taxon>Asticcacaulis</taxon>
    </lineage>
</organism>
<dbReference type="InterPro" id="IPR011049">
    <property type="entry name" value="Serralysin-like_metalloprot_C"/>
</dbReference>
<feature type="domain" description="Phage tail collar" evidence="3">
    <location>
        <begin position="409"/>
        <end position="464"/>
    </location>
</feature>
<dbReference type="InterPro" id="IPR001343">
    <property type="entry name" value="Hemolysn_Ca-bd"/>
</dbReference>
<dbReference type="Gene3D" id="2.150.10.10">
    <property type="entry name" value="Serralysin-like metalloprotease, C-terminal"/>
    <property type="match status" value="4"/>
</dbReference>
<evidence type="ECO:0000313" key="4">
    <source>
        <dbReference type="EMBL" id="EGF93198.1"/>
    </source>
</evidence>
<dbReference type="STRING" id="715226.ABI_16380"/>
<dbReference type="SUPFAM" id="SSF88874">
    <property type="entry name" value="Receptor-binding domain of short tail fibre protein gp12"/>
    <property type="match status" value="3"/>
</dbReference>
<dbReference type="PANTHER" id="PTHR38340:SF1">
    <property type="entry name" value="S-LAYER PROTEIN"/>
    <property type="match status" value="1"/>
</dbReference>
<dbReference type="Pfam" id="PF00353">
    <property type="entry name" value="HemolysinCabind"/>
    <property type="match status" value="6"/>
</dbReference>
<evidence type="ECO:0000313" key="5">
    <source>
        <dbReference type="Proteomes" id="UP000006512"/>
    </source>
</evidence>
<dbReference type="Gene3D" id="3.90.1340.10">
    <property type="entry name" value="Phage tail collar domain"/>
    <property type="match status" value="3"/>
</dbReference>
<keyword evidence="2" id="KW-0964">Secreted</keyword>
<dbReference type="InterPro" id="IPR018511">
    <property type="entry name" value="Hemolysin-typ_Ca-bd_CS"/>
</dbReference>
<dbReference type="Proteomes" id="UP000006512">
    <property type="component" value="Unassembled WGS sequence"/>
</dbReference>
<evidence type="ECO:0000259" key="3">
    <source>
        <dbReference type="Pfam" id="PF07484"/>
    </source>
</evidence>
<name>F4QJU1_9CAUL</name>
<dbReference type="AlphaFoldDB" id="F4QJU1"/>
<gene>
    <name evidence="4" type="ORF">ABI_16380</name>
</gene>
<sequence length="1009" mass="103054">MPHKSFTGAYIMKPVYLATTDLESAFRLSHLDSAGGTRAFSPGAAPVALNIANAPSLSAVAAKTGTVSDGRTDTVATATFAVADTLAFDLIAAPNSGPASAPYFIDNHQPYLAINFLVPLSGVFPPRPSLHDAPESGINDAAYLGGMRMFAGNFAPYRDAFAAGQILSIASNTALFSLFGTYYGGNGTTTFALPDLQGKAVVGIGQGPGLSDYVIGEQFGSTTLEINAGVIPTSGGGSGFGIDNSQPTLATTYMIQVEGIFPSSNGLMNNDMNQMGLVVQFGGNFTPLGYLPCDGRLLSIGEYDVLFALLGTTYGGDGVETFALPDLRGRTVVGAGQGPGLPFHNLGEQFGTESQYLSQNNMPTNMGGSNSGVNNAQPSLTLNYIIALQGIFPSRAAMTDADEETQYLGEIAITAINYAPRGWAFCQGQLLSINQNQALFSLLGTTYGGNGITTFALPDFRGRTAIGAGNGVDLGERGGTESYSLSTNLFPALTLNGNGGPNSLFGANLNDFLNGFDGNDRLVGNAGNDRIDGGTGNDTMEGGFGDDTYYIDSTADSIIDGNGQGYDYAFATATFSLAFTFVDVLYLTGSANINGTGNGQSNLITGNTGNNRLDGAANNDTLTGGLGDDTYVLSNVGDVINENANEGTDTVESAITFTLTDVLENLTLTGSANINGTGNAGNNILTGNTGVNVLTGGLGNDTYNVQNTGDNVVEAANEGTDLINSTVTYSLSGRQVENLTLTGSANVNATGNGFANILTGNSGNNILDGGANNDTLAGGAGNDTYMISAAGDVVTENLNEGIDTLETPFTTTLGANLENVTLTGSADLNANGNALNNVLTGNAGVNVLTGGAGHDTYYIQNAGDNVVETSGNGSDVIFSTVTYSLNLRYAETLNLIGSDNVNATGNSLGNTLGGNDGNNTINGKGGTDNLSGGLGADLFFFDANSGTDTITDFSAAQNDSINIAAYTGGVANAGLVTQSGSNVVITLGGANVITVNSALVADVLAHIVW</sequence>
<dbReference type="GO" id="GO:0005576">
    <property type="term" value="C:extracellular region"/>
    <property type="evidence" value="ECO:0007669"/>
    <property type="project" value="UniProtKB-SubCell"/>
</dbReference>
<dbReference type="SUPFAM" id="SSF51120">
    <property type="entry name" value="beta-Roll"/>
    <property type="match status" value="3"/>
</dbReference>
<accession>F4QJU1</accession>
<dbReference type="eggNOG" id="COG2931">
    <property type="taxonomic scope" value="Bacteria"/>
</dbReference>
<dbReference type="InterPro" id="IPR050557">
    <property type="entry name" value="RTX_toxin/Mannuronan_C5-epim"/>
</dbReference>